<dbReference type="FunFam" id="3.40.20.10:FF:000007">
    <property type="entry name" value="Twinfilin-1 isoform 1"/>
    <property type="match status" value="1"/>
</dbReference>
<protein>
    <submittedName>
        <fullName evidence="10">Similar to Twinfilin-2 acc. no. Q6GMH3</fullName>
    </submittedName>
</protein>
<evidence type="ECO:0000256" key="6">
    <source>
        <dbReference type="ARBA" id="ARBA00023212"/>
    </source>
</evidence>
<evidence type="ECO:0000256" key="4">
    <source>
        <dbReference type="ARBA" id="ARBA00022737"/>
    </source>
</evidence>
<dbReference type="InterPro" id="IPR028458">
    <property type="entry name" value="Twinfilin"/>
</dbReference>
<name>U4L253_PYROM</name>
<dbReference type="GO" id="GO:0051016">
    <property type="term" value="P:barbed-end actin filament capping"/>
    <property type="evidence" value="ECO:0007669"/>
    <property type="project" value="TreeGrafter"/>
</dbReference>
<dbReference type="PROSITE" id="PS51263">
    <property type="entry name" value="ADF_H"/>
    <property type="match status" value="1"/>
</dbReference>
<dbReference type="GO" id="GO:0030042">
    <property type="term" value="P:actin filament depolymerization"/>
    <property type="evidence" value="ECO:0007669"/>
    <property type="project" value="TreeGrafter"/>
</dbReference>
<sequence length="171" mass="18569">MSSSGIVLPFSADALDALSAMKAGGFVNLVQLAINLEKEVIELAGASTSVIRDFTKVVTDDAPRYSFFVFKHTYEGEEQAPLIFIYTCPPASKLKEKMMYAACRAAVIATVENECGLRITRKMEAASIDEIAEIQLIDELHPKAEVKETFARPKRPGRRGTGPSAVASDAQ</sequence>
<keyword evidence="11" id="KW-1185">Reference proteome</keyword>
<dbReference type="GO" id="GO:0005884">
    <property type="term" value="C:actin filament"/>
    <property type="evidence" value="ECO:0007669"/>
    <property type="project" value="TreeGrafter"/>
</dbReference>
<dbReference type="STRING" id="1076935.U4L253"/>
<feature type="region of interest" description="Disordered" evidence="8">
    <location>
        <begin position="147"/>
        <end position="171"/>
    </location>
</feature>
<dbReference type="InterPro" id="IPR029006">
    <property type="entry name" value="ADF-H/Gelsolin-like_dom_sf"/>
</dbReference>
<keyword evidence="3" id="KW-0963">Cytoplasm</keyword>
<reference evidence="10 11" key="1">
    <citation type="journal article" date="2013" name="PLoS Genet.">
        <title>The genome and development-dependent transcriptomes of Pyronema confluens: a window into fungal evolution.</title>
        <authorList>
            <person name="Traeger S."/>
            <person name="Altegoer F."/>
            <person name="Freitag M."/>
            <person name="Gabaldon T."/>
            <person name="Kempken F."/>
            <person name="Kumar A."/>
            <person name="Marcet-Houben M."/>
            <person name="Poggeler S."/>
            <person name="Stajich J.E."/>
            <person name="Nowrousian M."/>
        </authorList>
    </citation>
    <scope>NUCLEOTIDE SEQUENCE [LARGE SCALE GENOMIC DNA]</scope>
    <source>
        <strain evidence="11">CBS 100304</strain>
        <tissue evidence="10">Vegetative mycelium</tissue>
    </source>
</reference>
<evidence type="ECO:0000313" key="11">
    <source>
        <dbReference type="Proteomes" id="UP000018144"/>
    </source>
</evidence>
<dbReference type="Pfam" id="PF00241">
    <property type="entry name" value="Cofilin_ADF"/>
    <property type="match status" value="1"/>
</dbReference>
<dbReference type="SUPFAM" id="SSF55753">
    <property type="entry name" value="Actin depolymerizing proteins"/>
    <property type="match status" value="1"/>
</dbReference>
<dbReference type="PANTHER" id="PTHR13759">
    <property type="entry name" value="TWINFILIN"/>
    <property type="match status" value="1"/>
</dbReference>
<dbReference type="GO" id="GO:0051015">
    <property type="term" value="F:actin filament binding"/>
    <property type="evidence" value="ECO:0007669"/>
    <property type="project" value="TreeGrafter"/>
</dbReference>
<feature type="domain" description="ADF-H" evidence="9">
    <location>
        <begin position="5"/>
        <end position="141"/>
    </location>
</feature>
<dbReference type="GO" id="GO:0005737">
    <property type="term" value="C:cytoplasm"/>
    <property type="evidence" value="ECO:0007669"/>
    <property type="project" value="TreeGrafter"/>
</dbReference>
<evidence type="ECO:0000256" key="3">
    <source>
        <dbReference type="ARBA" id="ARBA00022490"/>
    </source>
</evidence>
<keyword evidence="6" id="KW-0206">Cytoskeleton</keyword>
<dbReference type="Gene3D" id="3.40.20.10">
    <property type="entry name" value="Severin"/>
    <property type="match status" value="1"/>
</dbReference>
<evidence type="ECO:0000256" key="8">
    <source>
        <dbReference type="SAM" id="MobiDB-lite"/>
    </source>
</evidence>
<gene>
    <name evidence="10" type="ORF">PCON_05935</name>
</gene>
<evidence type="ECO:0000259" key="9">
    <source>
        <dbReference type="PROSITE" id="PS51263"/>
    </source>
</evidence>
<evidence type="ECO:0000256" key="7">
    <source>
        <dbReference type="ARBA" id="ARBA00038532"/>
    </source>
</evidence>
<evidence type="ECO:0000256" key="1">
    <source>
        <dbReference type="ARBA" id="ARBA00004245"/>
    </source>
</evidence>
<dbReference type="CDD" id="cd11284">
    <property type="entry name" value="ADF_Twf-C_like"/>
    <property type="match status" value="1"/>
</dbReference>
<dbReference type="EMBL" id="HF935286">
    <property type="protein sequence ID" value="CCX06348.1"/>
    <property type="molecule type" value="Genomic_DNA"/>
</dbReference>
<organism evidence="10 11">
    <name type="scientific">Pyronema omphalodes (strain CBS 100304)</name>
    <name type="common">Pyronema confluens</name>
    <dbReference type="NCBI Taxonomy" id="1076935"/>
    <lineage>
        <taxon>Eukaryota</taxon>
        <taxon>Fungi</taxon>
        <taxon>Dikarya</taxon>
        <taxon>Ascomycota</taxon>
        <taxon>Pezizomycotina</taxon>
        <taxon>Pezizomycetes</taxon>
        <taxon>Pezizales</taxon>
        <taxon>Pyronemataceae</taxon>
        <taxon>Pyronema</taxon>
    </lineage>
</organism>
<dbReference type="Proteomes" id="UP000018144">
    <property type="component" value="Unassembled WGS sequence"/>
</dbReference>
<dbReference type="AlphaFoldDB" id="U4L253"/>
<proteinExistence type="inferred from homology"/>
<dbReference type="PANTHER" id="PTHR13759:SF1">
    <property type="entry name" value="TWINFILIN"/>
    <property type="match status" value="1"/>
</dbReference>
<accession>U4L253</accession>
<dbReference type="OrthoDB" id="10006997at2759"/>
<dbReference type="InterPro" id="IPR002108">
    <property type="entry name" value="ADF-H"/>
</dbReference>
<comment type="subcellular location">
    <subcellularLocation>
        <location evidence="1">Cytoplasm</location>
        <location evidence="1">Cytoskeleton</location>
    </subcellularLocation>
</comment>
<dbReference type="eggNOG" id="KOG1747">
    <property type="taxonomic scope" value="Eukaryota"/>
</dbReference>
<keyword evidence="5" id="KW-0009">Actin-binding</keyword>
<comment type="subunit">
    <text evidence="7">Interacts with G-actin; ADP-actin form.</text>
</comment>
<dbReference type="SMART" id="SM00102">
    <property type="entry name" value="ADF"/>
    <property type="match status" value="1"/>
</dbReference>
<dbReference type="GO" id="GO:0003785">
    <property type="term" value="F:actin monomer binding"/>
    <property type="evidence" value="ECO:0007669"/>
    <property type="project" value="TreeGrafter"/>
</dbReference>
<keyword evidence="4" id="KW-0677">Repeat</keyword>
<evidence type="ECO:0000313" key="10">
    <source>
        <dbReference type="EMBL" id="CCX06348.1"/>
    </source>
</evidence>
<evidence type="ECO:0000256" key="2">
    <source>
        <dbReference type="ARBA" id="ARBA00009557"/>
    </source>
</evidence>
<evidence type="ECO:0000256" key="5">
    <source>
        <dbReference type="ARBA" id="ARBA00023203"/>
    </source>
</evidence>
<comment type="similarity">
    <text evidence="2">Belongs to the actin-binding proteins ADF family. Twinfilin subfamily.</text>
</comment>